<organism evidence="1 2">
    <name type="scientific">Romanomermis culicivorax</name>
    <name type="common">Nematode worm</name>
    <dbReference type="NCBI Taxonomy" id="13658"/>
    <lineage>
        <taxon>Eukaryota</taxon>
        <taxon>Metazoa</taxon>
        <taxon>Ecdysozoa</taxon>
        <taxon>Nematoda</taxon>
        <taxon>Enoplea</taxon>
        <taxon>Dorylaimia</taxon>
        <taxon>Mermithida</taxon>
        <taxon>Mermithoidea</taxon>
        <taxon>Mermithidae</taxon>
        <taxon>Romanomermis</taxon>
    </lineage>
</organism>
<dbReference type="WBParaSite" id="nRc.2.0.1.t30981-RA">
    <property type="protein sequence ID" value="nRc.2.0.1.t30981-RA"/>
    <property type="gene ID" value="nRc.2.0.1.g30981"/>
</dbReference>
<accession>A0A915JXC8</accession>
<name>A0A915JXC8_ROMCU</name>
<dbReference type="Proteomes" id="UP000887565">
    <property type="component" value="Unplaced"/>
</dbReference>
<evidence type="ECO:0000313" key="1">
    <source>
        <dbReference type="Proteomes" id="UP000887565"/>
    </source>
</evidence>
<proteinExistence type="predicted"/>
<protein>
    <submittedName>
        <fullName evidence="2">Uncharacterized protein</fullName>
    </submittedName>
</protein>
<evidence type="ECO:0000313" key="2">
    <source>
        <dbReference type="WBParaSite" id="nRc.2.0.1.t30981-RA"/>
    </source>
</evidence>
<reference evidence="2" key="1">
    <citation type="submission" date="2022-11" db="UniProtKB">
        <authorList>
            <consortium name="WormBaseParasite"/>
        </authorList>
    </citation>
    <scope>IDENTIFICATION</scope>
</reference>
<sequence length="39" mass="4649">MLVLTDVKVMEEYWLLRNLAISFGQDYWICLMLTKLKIG</sequence>
<dbReference type="AlphaFoldDB" id="A0A915JXC8"/>
<keyword evidence="1" id="KW-1185">Reference proteome</keyword>